<sequence length="54" mass="6075">YFKCVPHCLLRDVRLVNIASAPPANMVLKATLHQFDFPIVDHLEEEDGTVADKP</sequence>
<organism evidence="1 2">
    <name type="scientific">Caligus rogercresseyi</name>
    <name type="common">Sea louse</name>
    <dbReference type="NCBI Taxonomy" id="217165"/>
    <lineage>
        <taxon>Eukaryota</taxon>
        <taxon>Metazoa</taxon>
        <taxon>Ecdysozoa</taxon>
        <taxon>Arthropoda</taxon>
        <taxon>Crustacea</taxon>
        <taxon>Multicrustacea</taxon>
        <taxon>Hexanauplia</taxon>
        <taxon>Copepoda</taxon>
        <taxon>Siphonostomatoida</taxon>
        <taxon>Caligidae</taxon>
        <taxon>Caligus</taxon>
    </lineage>
</organism>
<dbReference type="AlphaFoldDB" id="A0A7T8JV13"/>
<keyword evidence="2" id="KW-1185">Reference proteome</keyword>
<evidence type="ECO:0000313" key="2">
    <source>
        <dbReference type="Proteomes" id="UP000595437"/>
    </source>
</evidence>
<feature type="non-terminal residue" evidence="1">
    <location>
        <position position="1"/>
    </location>
</feature>
<feature type="non-terminal residue" evidence="1">
    <location>
        <position position="54"/>
    </location>
</feature>
<accession>A0A7T8JV13</accession>
<proteinExistence type="predicted"/>
<dbReference type="EMBL" id="CP045906">
    <property type="protein sequence ID" value="QQP34945.1"/>
    <property type="molecule type" value="Genomic_DNA"/>
</dbReference>
<evidence type="ECO:0000313" key="1">
    <source>
        <dbReference type="EMBL" id="QQP34945.1"/>
    </source>
</evidence>
<reference evidence="2" key="1">
    <citation type="submission" date="2021-01" db="EMBL/GenBank/DDBJ databases">
        <title>Caligus Genome Assembly.</title>
        <authorList>
            <person name="Gallardo-Escarate C."/>
        </authorList>
    </citation>
    <scope>NUCLEOTIDE SEQUENCE [LARGE SCALE GENOMIC DNA]</scope>
</reference>
<gene>
    <name evidence="1" type="ORF">FKW44_023008</name>
</gene>
<dbReference type="Proteomes" id="UP000595437">
    <property type="component" value="Chromosome 17"/>
</dbReference>
<name>A0A7T8JV13_CALRO</name>
<protein>
    <submittedName>
        <fullName evidence="1">Uncharacterized protein</fullName>
    </submittedName>
</protein>